<accession>A0A1F5GCF1</accession>
<dbReference type="GO" id="GO:0005975">
    <property type="term" value="P:carbohydrate metabolic process"/>
    <property type="evidence" value="ECO:0007669"/>
    <property type="project" value="InterPro"/>
</dbReference>
<gene>
    <name evidence="2" type="ORF">A2693_02015</name>
</gene>
<dbReference type="SUPFAM" id="SSF100950">
    <property type="entry name" value="NagB/RpiA/CoA transferase-like"/>
    <property type="match status" value="1"/>
</dbReference>
<evidence type="ECO:0000259" key="1">
    <source>
        <dbReference type="Pfam" id="PF01182"/>
    </source>
</evidence>
<dbReference type="InterPro" id="IPR037171">
    <property type="entry name" value="NagB/RpiA_transferase-like"/>
</dbReference>
<dbReference type="EMBL" id="MFAY01000006">
    <property type="protein sequence ID" value="OGD89538.1"/>
    <property type="molecule type" value="Genomic_DNA"/>
</dbReference>
<proteinExistence type="predicted"/>
<reference evidence="2 3" key="1">
    <citation type="journal article" date="2016" name="Nat. Commun.">
        <title>Thousands of microbial genomes shed light on interconnected biogeochemical processes in an aquifer system.</title>
        <authorList>
            <person name="Anantharaman K."/>
            <person name="Brown C.T."/>
            <person name="Hug L.A."/>
            <person name="Sharon I."/>
            <person name="Castelle C.J."/>
            <person name="Probst A.J."/>
            <person name="Thomas B.C."/>
            <person name="Singh A."/>
            <person name="Wilkins M.J."/>
            <person name="Karaoz U."/>
            <person name="Brodie E.L."/>
            <person name="Williams K.H."/>
            <person name="Hubbard S.S."/>
            <person name="Banfield J.F."/>
        </authorList>
    </citation>
    <scope>NUCLEOTIDE SEQUENCE [LARGE SCALE GENOMIC DNA]</scope>
</reference>
<dbReference type="Pfam" id="PF01182">
    <property type="entry name" value="Glucosamine_iso"/>
    <property type="match status" value="1"/>
</dbReference>
<dbReference type="Proteomes" id="UP000178577">
    <property type="component" value="Unassembled WGS sequence"/>
</dbReference>
<organism evidence="2 3">
    <name type="scientific">Candidatus Curtissbacteria bacterium RIFCSPHIGHO2_01_FULL_40_12</name>
    <dbReference type="NCBI Taxonomy" id="1797710"/>
    <lineage>
        <taxon>Bacteria</taxon>
        <taxon>Candidatus Curtissiibacteriota</taxon>
    </lineage>
</organism>
<evidence type="ECO:0000313" key="2">
    <source>
        <dbReference type="EMBL" id="OGD89538.1"/>
    </source>
</evidence>
<dbReference type="InterPro" id="IPR006148">
    <property type="entry name" value="Glc/Gal-6P_isomerase"/>
</dbReference>
<name>A0A1F5GCF1_9BACT</name>
<sequence length="223" mass="25131">MIEVVKVQSSDEGNSKAHDILKDVVDNGTLLAVSGGTSPDYRKMIVEPSDILPGVVCMVDERWGTPVHVNSNELMMETSGLVGYLDKWGVEFWRILKGKTFEETAISYNTIIAHLFSKFKKKIGIMGIGEDLHTAGLFPNSEADHSPHYVVYETVDGEFGQRISLSLKALGQFQNFIILAFGEEKREALKKLLDENENDMQKYPAIFYRKYKAKSYLITDQTL</sequence>
<evidence type="ECO:0000313" key="3">
    <source>
        <dbReference type="Proteomes" id="UP000178577"/>
    </source>
</evidence>
<dbReference type="AlphaFoldDB" id="A0A1F5GCF1"/>
<comment type="caution">
    <text evidence="2">The sequence shown here is derived from an EMBL/GenBank/DDBJ whole genome shotgun (WGS) entry which is preliminary data.</text>
</comment>
<dbReference type="Gene3D" id="3.40.50.1360">
    <property type="match status" value="1"/>
</dbReference>
<protein>
    <recommendedName>
        <fullName evidence="1">Glucosamine/galactosamine-6-phosphate isomerase domain-containing protein</fullName>
    </recommendedName>
</protein>
<feature type="domain" description="Glucosamine/galactosamine-6-phosphate isomerase" evidence="1">
    <location>
        <begin position="30"/>
        <end position="208"/>
    </location>
</feature>